<dbReference type="STRING" id="46223.SAMN05421852_12513"/>
<protein>
    <submittedName>
        <fullName evidence="1">Uncharacterized protein</fullName>
    </submittedName>
</protein>
<dbReference type="AlphaFoldDB" id="A0A1I3UIT7"/>
<evidence type="ECO:0000313" key="1">
    <source>
        <dbReference type="EMBL" id="SFJ82609.1"/>
    </source>
</evidence>
<organism evidence="1 2">
    <name type="scientific">Thermoflavimicrobium dichotomicum</name>
    <dbReference type="NCBI Taxonomy" id="46223"/>
    <lineage>
        <taxon>Bacteria</taxon>
        <taxon>Bacillati</taxon>
        <taxon>Bacillota</taxon>
        <taxon>Bacilli</taxon>
        <taxon>Bacillales</taxon>
        <taxon>Thermoactinomycetaceae</taxon>
        <taxon>Thermoflavimicrobium</taxon>
    </lineage>
</organism>
<accession>A0A1I3UIT7</accession>
<dbReference type="Proteomes" id="UP000199545">
    <property type="component" value="Unassembled WGS sequence"/>
</dbReference>
<dbReference type="RefSeq" id="WP_175482527.1">
    <property type="nucleotide sequence ID" value="NZ_FORR01000025.1"/>
</dbReference>
<dbReference type="EMBL" id="FORR01000025">
    <property type="protein sequence ID" value="SFJ82609.1"/>
    <property type="molecule type" value="Genomic_DNA"/>
</dbReference>
<evidence type="ECO:0000313" key="2">
    <source>
        <dbReference type="Proteomes" id="UP000199545"/>
    </source>
</evidence>
<keyword evidence="2" id="KW-1185">Reference proteome</keyword>
<name>A0A1I3UIT7_9BACL</name>
<gene>
    <name evidence="1" type="ORF">SAMN05421852_12513</name>
</gene>
<proteinExistence type="predicted"/>
<sequence length="50" mass="5871">MTPKTYKLGNTTVKIIPPEISEEERQKRLKAIEDTIRTLLINKYLKKDVI</sequence>
<reference evidence="1 2" key="1">
    <citation type="submission" date="2016-10" db="EMBL/GenBank/DDBJ databases">
        <authorList>
            <person name="de Groot N.N."/>
        </authorList>
    </citation>
    <scope>NUCLEOTIDE SEQUENCE [LARGE SCALE GENOMIC DNA]</scope>
    <source>
        <strain evidence="1 2">DSM 44778</strain>
    </source>
</reference>